<dbReference type="Proteomes" id="UP000070326">
    <property type="component" value="Unassembled WGS sequence"/>
</dbReference>
<sequence>MVKLSRYHKEIFKRNVSDPTNKLGESSVCILGLGGLGSNIAVSLARAGIGRLILVDFDRVEESNLNRQYYNLTHIGMKKTEAIVDVIRSINRDIVLKVIDKKIDRDNILEIVDKESIICEALDDAMTKSMVVGEILSNYSDKFVVAGSGMAGIGDANSIKTVKRFKNLYICGDDVSDFEEVDGMMAPRVNICAGHQANIILRIIMGIE</sequence>
<evidence type="ECO:0000313" key="3">
    <source>
        <dbReference type="Proteomes" id="UP000070326"/>
    </source>
</evidence>
<dbReference type="eggNOG" id="COG0476">
    <property type="taxonomic scope" value="Bacteria"/>
</dbReference>
<feature type="domain" description="THIF-type NAD/FAD binding fold" evidence="1">
    <location>
        <begin position="18"/>
        <end position="207"/>
    </location>
</feature>
<dbReference type="STRING" id="1261.HMPREF3195_00901"/>
<dbReference type="GO" id="GO:0061504">
    <property type="term" value="P:cyclic threonylcarbamoyladenosine biosynthetic process"/>
    <property type="evidence" value="ECO:0007669"/>
    <property type="project" value="TreeGrafter"/>
</dbReference>
<protein>
    <submittedName>
        <fullName evidence="2">Thiamine biosynthesis protein ThiF</fullName>
    </submittedName>
</protein>
<dbReference type="Pfam" id="PF00899">
    <property type="entry name" value="ThiF"/>
    <property type="match status" value="1"/>
</dbReference>
<reference evidence="2 3" key="1">
    <citation type="submission" date="2016-02" db="EMBL/GenBank/DDBJ databases">
        <authorList>
            <person name="Wen L."/>
            <person name="He K."/>
            <person name="Yang H."/>
        </authorList>
    </citation>
    <scope>NUCLEOTIDE SEQUENCE [LARGE SCALE GENOMIC DNA]</scope>
    <source>
        <strain evidence="2 3">MJR8628A</strain>
    </source>
</reference>
<dbReference type="InterPro" id="IPR000594">
    <property type="entry name" value="ThiF_NAD_FAD-bd"/>
</dbReference>
<dbReference type="InterPro" id="IPR012729">
    <property type="entry name" value="ThiF_fam2"/>
</dbReference>
<dbReference type="InterPro" id="IPR035985">
    <property type="entry name" value="Ubiquitin-activating_enz"/>
</dbReference>
<dbReference type="AlphaFoldDB" id="A0A135YUB6"/>
<dbReference type="SUPFAM" id="SSF69572">
    <property type="entry name" value="Activating enzymes of the ubiquitin-like proteins"/>
    <property type="match status" value="1"/>
</dbReference>
<dbReference type="Gene3D" id="3.40.50.720">
    <property type="entry name" value="NAD(P)-binding Rossmann-like Domain"/>
    <property type="match status" value="1"/>
</dbReference>
<name>A0A135YUB6_9FIRM</name>
<dbReference type="GO" id="GO:0061503">
    <property type="term" value="F:tRNA threonylcarbamoyladenosine dehydratase"/>
    <property type="evidence" value="ECO:0007669"/>
    <property type="project" value="TreeGrafter"/>
</dbReference>
<evidence type="ECO:0000259" key="1">
    <source>
        <dbReference type="Pfam" id="PF00899"/>
    </source>
</evidence>
<dbReference type="PANTHER" id="PTHR43267">
    <property type="entry name" value="TRNA THREONYLCARBAMOYLADENOSINE DEHYDRATASE"/>
    <property type="match status" value="1"/>
</dbReference>
<accession>A0A135YUB6</accession>
<dbReference type="EMBL" id="LSQZ01000035">
    <property type="protein sequence ID" value="KXI13008.1"/>
    <property type="molecule type" value="Genomic_DNA"/>
</dbReference>
<comment type="caution">
    <text evidence="2">The sequence shown here is derived from an EMBL/GenBank/DDBJ whole genome shotgun (WGS) entry which is preliminary data.</text>
</comment>
<dbReference type="PATRIC" id="fig|1261.5.peg.907"/>
<dbReference type="PANTHER" id="PTHR43267:SF3">
    <property type="entry name" value="THIF PROTEIN"/>
    <property type="match status" value="1"/>
</dbReference>
<evidence type="ECO:0000313" key="2">
    <source>
        <dbReference type="EMBL" id="KXI13008.1"/>
    </source>
</evidence>
<dbReference type="NCBIfam" id="NF006395">
    <property type="entry name" value="PRK08644.1"/>
    <property type="match status" value="1"/>
</dbReference>
<dbReference type="GO" id="GO:0008641">
    <property type="term" value="F:ubiquitin-like modifier activating enzyme activity"/>
    <property type="evidence" value="ECO:0007669"/>
    <property type="project" value="InterPro"/>
</dbReference>
<dbReference type="NCBIfam" id="TIGR02354">
    <property type="entry name" value="thiF_fam2"/>
    <property type="match status" value="1"/>
</dbReference>
<proteinExistence type="predicted"/>
<dbReference type="InterPro" id="IPR045886">
    <property type="entry name" value="ThiF/MoeB/HesA"/>
</dbReference>
<organism evidence="2 3">
    <name type="scientific">Peptostreptococcus anaerobius</name>
    <dbReference type="NCBI Taxonomy" id="1261"/>
    <lineage>
        <taxon>Bacteria</taxon>
        <taxon>Bacillati</taxon>
        <taxon>Bacillota</taxon>
        <taxon>Clostridia</taxon>
        <taxon>Peptostreptococcales</taxon>
        <taxon>Peptostreptococcaceae</taxon>
        <taxon>Peptostreptococcus</taxon>
    </lineage>
</organism>
<dbReference type="RefSeq" id="WP_242863347.1">
    <property type="nucleotide sequence ID" value="NZ_JBDGDC010000045.1"/>
</dbReference>
<gene>
    <name evidence="2" type="ORF">HMPREF3195_00901</name>
</gene>